<dbReference type="InterPro" id="IPR053710">
    <property type="entry name" value="Arylamine_NAT_domain_sf"/>
</dbReference>
<sequence>MASTLTPEHLAVYFDCIEIPTLNLGLHYAKDAHIPLDLPSLFARRTKNGRGGYCVENGIFFNTVQRTLGFSSYLAGCTLSTSPHSPNSPAKSMMDVGFGGDMPIKPLPLELGPSTINIGKQEIRLSYAQQQTHPWNAAFCFTETEFVTQDLEVLNIHTSRDPRCFQTRMVLIVIFLREGDQVYGKGIW</sequence>
<dbReference type="PANTHER" id="PTHR11786:SF0">
    <property type="entry name" value="ARYLAMINE N-ACETYLTRANSFERASE 4-RELATED"/>
    <property type="match status" value="1"/>
</dbReference>
<gene>
    <name evidence="2" type="ORF">IWZ03DRAFT_360150</name>
</gene>
<dbReference type="Pfam" id="PF00797">
    <property type="entry name" value="Acetyltransf_2"/>
    <property type="match status" value="1"/>
</dbReference>
<dbReference type="InterPro" id="IPR038765">
    <property type="entry name" value="Papain-like_cys_pep_sf"/>
</dbReference>
<dbReference type="PANTHER" id="PTHR11786">
    <property type="entry name" value="N-HYDROXYARYLAMINE O-ACETYLTRANSFERASE"/>
    <property type="match status" value="1"/>
</dbReference>
<dbReference type="EMBL" id="JBBPHU010000006">
    <property type="protein sequence ID" value="KAK7516414.1"/>
    <property type="molecule type" value="Genomic_DNA"/>
</dbReference>
<organism evidence="2 3">
    <name type="scientific">Phyllosticta citriasiana</name>
    <dbReference type="NCBI Taxonomy" id="595635"/>
    <lineage>
        <taxon>Eukaryota</taxon>
        <taxon>Fungi</taxon>
        <taxon>Dikarya</taxon>
        <taxon>Ascomycota</taxon>
        <taxon>Pezizomycotina</taxon>
        <taxon>Dothideomycetes</taxon>
        <taxon>Dothideomycetes incertae sedis</taxon>
        <taxon>Botryosphaeriales</taxon>
        <taxon>Phyllostictaceae</taxon>
        <taxon>Phyllosticta</taxon>
    </lineage>
</organism>
<accession>A0ABR1KK00</accession>
<keyword evidence="3" id="KW-1185">Reference proteome</keyword>
<comment type="similarity">
    <text evidence="1">Belongs to the arylamine N-acetyltransferase family.</text>
</comment>
<name>A0ABR1KK00_9PEZI</name>
<dbReference type="InterPro" id="IPR001447">
    <property type="entry name" value="Arylamine_N-AcTrfase"/>
</dbReference>
<evidence type="ECO:0000256" key="1">
    <source>
        <dbReference type="ARBA" id="ARBA00006547"/>
    </source>
</evidence>
<dbReference type="Gene3D" id="3.30.2140.20">
    <property type="match status" value="1"/>
</dbReference>
<proteinExistence type="inferred from homology"/>
<evidence type="ECO:0008006" key="4">
    <source>
        <dbReference type="Google" id="ProtNLM"/>
    </source>
</evidence>
<comment type="caution">
    <text evidence="2">The sequence shown here is derived from an EMBL/GenBank/DDBJ whole genome shotgun (WGS) entry which is preliminary data.</text>
</comment>
<reference evidence="2 3" key="1">
    <citation type="submission" date="2024-04" db="EMBL/GenBank/DDBJ databases">
        <title>Phyllosticta paracitricarpa is synonymous to the EU quarantine fungus P. citricarpa based on phylogenomic analyses.</title>
        <authorList>
            <consortium name="Lawrence Berkeley National Laboratory"/>
            <person name="Van Ingen-Buijs V.A."/>
            <person name="Van Westerhoven A.C."/>
            <person name="Haridas S."/>
            <person name="Skiadas P."/>
            <person name="Martin F."/>
            <person name="Groenewald J.Z."/>
            <person name="Crous P.W."/>
            <person name="Seidl M.F."/>
        </authorList>
    </citation>
    <scope>NUCLEOTIDE SEQUENCE [LARGE SCALE GENOMIC DNA]</scope>
    <source>
        <strain evidence="2 3">CBS 123371</strain>
    </source>
</reference>
<evidence type="ECO:0000313" key="3">
    <source>
        <dbReference type="Proteomes" id="UP001363622"/>
    </source>
</evidence>
<dbReference type="SUPFAM" id="SSF54001">
    <property type="entry name" value="Cysteine proteinases"/>
    <property type="match status" value="1"/>
</dbReference>
<dbReference type="Proteomes" id="UP001363622">
    <property type="component" value="Unassembled WGS sequence"/>
</dbReference>
<protein>
    <recommendedName>
        <fullName evidence="4">Arylamine N-acetyltransferase</fullName>
    </recommendedName>
</protein>
<evidence type="ECO:0000313" key="2">
    <source>
        <dbReference type="EMBL" id="KAK7516414.1"/>
    </source>
</evidence>